<dbReference type="EMBL" id="KZ995628">
    <property type="protein sequence ID" value="RKO90286.1"/>
    <property type="molecule type" value="Genomic_DNA"/>
</dbReference>
<accession>A0A4P9WIA6</accession>
<keyword evidence="2" id="KW-1185">Reference proteome</keyword>
<proteinExistence type="predicted"/>
<protein>
    <submittedName>
        <fullName evidence="1">Uncharacterized protein</fullName>
    </submittedName>
</protein>
<gene>
    <name evidence="1" type="ORF">BDK51DRAFT_42025</name>
</gene>
<dbReference type="Proteomes" id="UP000269721">
    <property type="component" value="Unassembled WGS sequence"/>
</dbReference>
<dbReference type="AlphaFoldDB" id="A0A4P9WIA6"/>
<sequence length="268" mass="28990">MTDDPLEVLLLPTRSSYLQASCREETLTRTEESLASASSSSTAEQVRMSITILQIRPKVHELIRSLTSPPADNANVSDCTQTHATNTAPTGVMRVMSLFLLCDSGLGDRWSFSKSSRAENAMSREKRQTIHGNEKNYGGVARRAPGKWGSASGGPLEAVSYIHASPTGNGGSIAEEAFEIDFLSEPHRPPQYLVGGGKRREPLYFDPPTDEEPEPKVNAEEIVAHTIGSVHSRSITWPCDPLVTGSTDLGLVGRRFGAPGYEARLGPL</sequence>
<evidence type="ECO:0000313" key="2">
    <source>
        <dbReference type="Proteomes" id="UP000269721"/>
    </source>
</evidence>
<reference evidence="2" key="1">
    <citation type="journal article" date="2018" name="Nat. Microbiol.">
        <title>Leveraging single-cell genomics to expand the fungal tree of life.</title>
        <authorList>
            <person name="Ahrendt S.R."/>
            <person name="Quandt C.A."/>
            <person name="Ciobanu D."/>
            <person name="Clum A."/>
            <person name="Salamov A."/>
            <person name="Andreopoulos B."/>
            <person name="Cheng J.F."/>
            <person name="Woyke T."/>
            <person name="Pelin A."/>
            <person name="Henrissat B."/>
            <person name="Reynolds N.K."/>
            <person name="Benny G.L."/>
            <person name="Smith M.E."/>
            <person name="James T.Y."/>
            <person name="Grigoriev I.V."/>
        </authorList>
    </citation>
    <scope>NUCLEOTIDE SEQUENCE [LARGE SCALE GENOMIC DNA]</scope>
</reference>
<name>A0A4P9WIA6_9FUNG</name>
<evidence type="ECO:0000313" key="1">
    <source>
        <dbReference type="EMBL" id="RKO90286.1"/>
    </source>
</evidence>
<organism evidence="1 2">
    <name type="scientific">Blyttiomyces helicus</name>
    <dbReference type="NCBI Taxonomy" id="388810"/>
    <lineage>
        <taxon>Eukaryota</taxon>
        <taxon>Fungi</taxon>
        <taxon>Fungi incertae sedis</taxon>
        <taxon>Chytridiomycota</taxon>
        <taxon>Chytridiomycota incertae sedis</taxon>
        <taxon>Chytridiomycetes</taxon>
        <taxon>Chytridiomycetes incertae sedis</taxon>
        <taxon>Blyttiomyces</taxon>
    </lineage>
</organism>